<feature type="compositionally biased region" description="Pro residues" evidence="1">
    <location>
        <begin position="188"/>
        <end position="204"/>
    </location>
</feature>
<dbReference type="EMBL" id="MU155359">
    <property type="protein sequence ID" value="KAF9474841.1"/>
    <property type="molecule type" value="Genomic_DNA"/>
</dbReference>
<evidence type="ECO:0000313" key="3">
    <source>
        <dbReference type="Proteomes" id="UP000807469"/>
    </source>
</evidence>
<organism evidence="2 3">
    <name type="scientific">Pholiota conissans</name>
    <dbReference type="NCBI Taxonomy" id="109636"/>
    <lineage>
        <taxon>Eukaryota</taxon>
        <taxon>Fungi</taxon>
        <taxon>Dikarya</taxon>
        <taxon>Basidiomycota</taxon>
        <taxon>Agaricomycotina</taxon>
        <taxon>Agaricomycetes</taxon>
        <taxon>Agaricomycetidae</taxon>
        <taxon>Agaricales</taxon>
        <taxon>Agaricineae</taxon>
        <taxon>Strophariaceae</taxon>
        <taxon>Pholiota</taxon>
    </lineage>
</organism>
<gene>
    <name evidence="2" type="ORF">BDN70DRAFT_884401</name>
</gene>
<feature type="region of interest" description="Disordered" evidence="1">
    <location>
        <begin position="162"/>
        <end position="207"/>
    </location>
</feature>
<accession>A0A9P5YVV4</accession>
<evidence type="ECO:0000256" key="1">
    <source>
        <dbReference type="SAM" id="MobiDB-lite"/>
    </source>
</evidence>
<dbReference type="OrthoDB" id="425925at2759"/>
<proteinExistence type="predicted"/>
<evidence type="ECO:0000313" key="2">
    <source>
        <dbReference type="EMBL" id="KAF9474841.1"/>
    </source>
</evidence>
<comment type="caution">
    <text evidence="2">The sequence shown here is derived from an EMBL/GenBank/DDBJ whole genome shotgun (WGS) entry which is preliminary data.</text>
</comment>
<keyword evidence="3" id="KW-1185">Reference proteome</keyword>
<reference evidence="2" key="1">
    <citation type="submission" date="2020-11" db="EMBL/GenBank/DDBJ databases">
        <authorList>
            <consortium name="DOE Joint Genome Institute"/>
            <person name="Ahrendt S."/>
            <person name="Riley R."/>
            <person name="Andreopoulos W."/>
            <person name="Labutti K."/>
            <person name="Pangilinan J."/>
            <person name="Ruiz-Duenas F.J."/>
            <person name="Barrasa J.M."/>
            <person name="Sanchez-Garcia M."/>
            <person name="Camarero S."/>
            <person name="Miyauchi S."/>
            <person name="Serrano A."/>
            <person name="Linde D."/>
            <person name="Babiker R."/>
            <person name="Drula E."/>
            <person name="Ayuso-Fernandez I."/>
            <person name="Pacheco R."/>
            <person name="Padilla G."/>
            <person name="Ferreira P."/>
            <person name="Barriuso J."/>
            <person name="Kellner H."/>
            <person name="Castanera R."/>
            <person name="Alfaro M."/>
            <person name="Ramirez L."/>
            <person name="Pisabarro A.G."/>
            <person name="Kuo A."/>
            <person name="Tritt A."/>
            <person name="Lipzen A."/>
            <person name="He G."/>
            <person name="Yan M."/>
            <person name="Ng V."/>
            <person name="Cullen D."/>
            <person name="Martin F."/>
            <person name="Rosso M.-N."/>
            <person name="Henrissat B."/>
            <person name="Hibbett D."/>
            <person name="Martinez A.T."/>
            <person name="Grigoriev I.V."/>
        </authorList>
    </citation>
    <scope>NUCLEOTIDE SEQUENCE</scope>
    <source>
        <strain evidence="2">CIRM-BRFM 674</strain>
    </source>
</reference>
<sequence>MLSISVCQLTKNSLYIIKNAETSSSNSLSDAGVLRATECLPEIFGATSNYNIGLIMTCTPDPDTGSCQASLATAQPIAESLGLTVDTSCAAGESTSDHCIKTTISNFAAGSADAVLLIWDENHLSDLRTEFGLRDLFQDQVDAIYTLRNYIYVSETPQNCGGLDSMSSDPVGPADPPVNAPPIVDTLPSPPAAPPAPQATPSPSPTLQIKPMLDLYYTTTFTIPDPIPTPPVVSIVQPDAVAGFVKRRRLHSRKSCRLGLFSSQGVLH</sequence>
<protein>
    <submittedName>
        <fullName evidence="2">Uncharacterized protein</fullName>
    </submittedName>
</protein>
<dbReference type="Proteomes" id="UP000807469">
    <property type="component" value="Unassembled WGS sequence"/>
</dbReference>
<name>A0A9P5YVV4_9AGAR</name>
<dbReference type="AlphaFoldDB" id="A0A9P5YVV4"/>